<protein>
    <submittedName>
        <fullName evidence="2">Uncharacterized protein</fullName>
    </submittedName>
</protein>
<feature type="compositionally biased region" description="Basic and acidic residues" evidence="1">
    <location>
        <begin position="347"/>
        <end position="364"/>
    </location>
</feature>
<dbReference type="PANTHER" id="PTHR36056:SF1">
    <property type="entry name" value="PROTEIN, PUTATIVE-RELATED"/>
    <property type="match status" value="1"/>
</dbReference>
<comment type="caution">
    <text evidence="2">The sequence shown here is derived from an EMBL/GenBank/DDBJ whole genome shotgun (WGS) entry which is preliminary data.</text>
</comment>
<proteinExistence type="predicted"/>
<feature type="compositionally biased region" description="Polar residues" evidence="1">
    <location>
        <begin position="336"/>
        <end position="346"/>
    </location>
</feature>
<gene>
    <name evidence="2" type="ORF">IEQ34_017955</name>
</gene>
<dbReference type="PANTHER" id="PTHR36056">
    <property type="entry name" value="PROTEIN, PUTATIVE-RELATED"/>
    <property type="match status" value="1"/>
</dbReference>
<feature type="region of interest" description="Disordered" evidence="1">
    <location>
        <begin position="296"/>
        <end position="320"/>
    </location>
</feature>
<feature type="compositionally biased region" description="Basic and acidic residues" evidence="1">
    <location>
        <begin position="218"/>
        <end position="238"/>
    </location>
</feature>
<feature type="region of interest" description="Disordered" evidence="1">
    <location>
        <begin position="1"/>
        <end position="44"/>
    </location>
</feature>
<keyword evidence="3" id="KW-1185">Reference proteome</keyword>
<evidence type="ECO:0000313" key="3">
    <source>
        <dbReference type="Proteomes" id="UP000775213"/>
    </source>
</evidence>
<sequence>MQSRFRSPREGFRSGPSATSGGRISSYGRDLERGPPNQHPLPRKVDILMEAGRLAAEYLVSRGVLAPELIVRKFPNGSPPGFERQAREIPPLPEFRTSALARLGQRFDDEGRFDYRRREKSRKRPGPYSRVYDSDWSRENGKSRNWTDRGRGYSDLTEEDGEFPPEFIRIRRKGYVELKSSVSRVSADEQPTKSESASEKENYELVDDTWSKASSSSTKKDQQPEADEGSSKVVDEVRFSSSEITEEVKSEINDEPEKKESMEEDMDSKPCEEEGDVVMNDCKDLLKLCSFTKVPTKPRSSLANKSPKVQHDADAEMSDALDDAGERECKELNCNDVGSSEMQTPENHSHQSDKSLEEAADSQHELFQSPIDSAICTESLNGNPDAGFDNDTDDVKTKGNPCLSLVPETIGHPESTLLDGKGTQDEEMVQEANGKSLDSTAFAPKANRESVVMLEEEIRPETSASFKICDLNLTGSPELSEIPGGPSMDHVPSAPRTEMNKGVSADLSMSMRNAVNACNSSQISGPSKIIPVIDLEEDSHAEVHTFDSAKHKGDISYQGLENVLNQATHTDDLSSIQDGYSLEFPEFLGTDMSDCPSAQGDLNDMQPGMGLHGAEALWGFGTSHLRIMGSSFDLQILVRIMYSIWKLQNAQHWTVYPVKDMLCNRK</sequence>
<organism evidence="2 3">
    <name type="scientific">Dendrobium chrysotoxum</name>
    <name type="common">Orchid</name>
    <dbReference type="NCBI Taxonomy" id="161865"/>
    <lineage>
        <taxon>Eukaryota</taxon>
        <taxon>Viridiplantae</taxon>
        <taxon>Streptophyta</taxon>
        <taxon>Embryophyta</taxon>
        <taxon>Tracheophyta</taxon>
        <taxon>Spermatophyta</taxon>
        <taxon>Magnoliopsida</taxon>
        <taxon>Liliopsida</taxon>
        <taxon>Asparagales</taxon>
        <taxon>Orchidaceae</taxon>
        <taxon>Epidendroideae</taxon>
        <taxon>Malaxideae</taxon>
        <taxon>Dendrobiinae</taxon>
        <taxon>Dendrobium</taxon>
    </lineage>
</organism>
<dbReference type="Proteomes" id="UP000775213">
    <property type="component" value="Unassembled WGS sequence"/>
</dbReference>
<evidence type="ECO:0000256" key="1">
    <source>
        <dbReference type="SAM" id="MobiDB-lite"/>
    </source>
</evidence>
<accession>A0AAV7GB13</accession>
<name>A0AAV7GB13_DENCH</name>
<reference evidence="2 3" key="1">
    <citation type="journal article" date="2021" name="Hortic Res">
        <title>Chromosome-scale assembly of the Dendrobium chrysotoxum genome enhances the understanding of orchid evolution.</title>
        <authorList>
            <person name="Zhang Y."/>
            <person name="Zhang G.Q."/>
            <person name="Zhang D."/>
            <person name="Liu X.D."/>
            <person name="Xu X.Y."/>
            <person name="Sun W.H."/>
            <person name="Yu X."/>
            <person name="Zhu X."/>
            <person name="Wang Z.W."/>
            <person name="Zhao X."/>
            <person name="Zhong W.Y."/>
            <person name="Chen H."/>
            <person name="Yin W.L."/>
            <person name="Huang T."/>
            <person name="Niu S.C."/>
            <person name="Liu Z.J."/>
        </authorList>
    </citation>
    <scope>NUCLEOTIDE SEQUENCE [LARGE SCALE GENOMIC DNA]</scope>
    <source>
        <strain evidence="2">Lindl</strain>
    </source>
</reference>
<dbReference type="EMBL" id="JAGFBR010000016">
    <property type="protein sequence ID" value="KAH0453631.1"/>
    <property type="molecule type" value="Genomic_DNA"/>
</dbReference>
<evidence type="ECO:0000313" key="2">
    <source>
        <dbReference type="EMBL" id="KAH0453631.1"/>
    </source>
</evidence>
<dbReference type="AlphaFoldDB" id="A0AAV7GB13"/>
<feature type="compositionally biased region" description="Basic and acidic residues" evidence="1">
    <location>
        <begin position="186"/>
        <end position="203"/>
    </location>
</feature>
<feature type="region of interest" description="Disordered" evidence="1">
    <location>
        <begin position="336"/>
        <end position="400"/>
    </location>
</feature>
<feature type="region of interest" description="Disordered" evidence="1">
    <location>
        <begin position="180"/>
        <end position="273"/>
    </location>
</feature>
<feature type="compositionally biased region" description="Basic and acidic residues" evidence="1">
    <location>
        <begin position="246"/>
        <end position="272"/>
    </location>
</feature>
<feature type="region of interest" description="Disordered" evidence="1">
    <location>
        <begin position="405"/>
        <end position="424"/>
    </location>
</feature>
<feature type="region of interest" description="Disordered" evidence="1">
    <location>
        <begin position="111"/>
        <end position="164"/>
    </location>
</feature>
<feature type="compositionally biased region" description="Basic and acidic residues" evidence="1">
    <location>
        <begin position="132"/>
        <end position="152"/>
    </location>
</feature>
<dbReference type="InterPro" id="IPR040276">
    <property type="entry name" value="At4g26450-like"/>
</dbReference>